<dbReference type="EMBL" id="SMJU01000002">
    <property type="protein sequence ID" value="TDB68282.1"/>
    <property type="molecule type" value="Genomic_DNA"/>
</dbReference>
<evidence type="ECO:0000256" key="1">
    <source>
        <dbReference type="SAM" id="Phobius"/>
    </source>
</evidence>
<feature type="domain" description="FecR protein" evidence="2">
    <location>
        <begin position="128"/>
        <end position="216"/>
    </location>
</feature>
<evidence type="ECO:0000259" key="3">
    <source>
        <dbReference type="Pfam" id="PF16344"/>
    </source>
</evidence>
<dbReference type="InterPro" id="IPR006860">
    <property type="entry name" value="FecR"/>
</dbReference>
<dbReference type="Pfam" id="PF04773">
    <property type="entry name" value="FecR"/>
    <property type="match status" value="1"/>
</dbReference>
<keyword evidence="1" id="KW-0472">Membrane</keyword>
<proteinExistence type="predicted"/>
<dbReference type="PIRSF" id="PIRSF018266">
    <property type="entry name" value="FecR"/>
    <property type="match status" value="1"/>
</dbReference>
<dbReference type="Pfam" id="PF16344">
    <property type="entry name" value="FecR_C"/>
    <property type="match status" value="1"/>
</dbReference>
<dbReference type="Proteomes" id="UP000295706">
    <property type="component" value="Unassembled WGS sequence"/>
</dbReference>
<dbReference type="PANTHER" id="PTHR30273">
    <property type="entry name" value="PERIPLASMIC SIGNAL SENSOR AND SIGMA FACTOR ACTIVATOR FECR-RELATED"/>
    <property type="match status" value="1"/>
</dbReference>
<accession>A0A4R4KMQ5</accession>
<dbReference type="AlphaFoldDB" id="A0A4R4KMQ5"/>
<evidence type="ECO:0000313" key="5">
    <source>
        <dbReference type="Proteomes" id="UP000295706"/>
    </source>
</evidence>
<name>A0A4R4KMQ5_9BACT</name>
<gene>
    <name evidence="4" type="ORF">EZE20_03755</name>
</gene>
<protein>
    <submittedName>
        <fullName evidence="4">DUF4974 domain-containing protein</fullName>
    </submittedName>
</protein>
<keyword evidence="5" id="KW-1185">Reference proteome</keyword>
<dbReference type="PANTHER" id="PTHR30273:SF2">
    <property type="entry name" value="PROTEIN FECR"/>
    <property type="match status" value="1"/>
</dbReference>
<keyword evidence="1" id="KW-1133">Transmembrane helix</keyword>
<sequence>MANQATRSEIEQVQAWLEQSPDRVQELKGYRKLWEHSQAVGQPRRQVDTEAAWKKMQANMHAKSVRSAPEIPKIEENFAASPQELPEKSRRLNPIFWAAATLTLLMAAWGWLYFSKEQPTTPVVAVSTQQNTYEKTLPDGTVVHLNYNSTLSFENNLEGDTRRVSLRGEAFFNVAPDPAHPFVIDANGTEVTVLGTSFNVKAYGDAVRVDVRSGKVAVRKNEHRVELSPGEGVDIQADTVFRTIQANLNLAAYGTQVFEFTAQNLDSVVQTLNQGFHADIRLANPQLARCRLTARYERETLDYTLSMVAETLQLSIRREGNIYWLEGSGCL</sequence>
<keyword evidence="1" id="KW-0812">Transmembrane</keyword>
<feature type="domain" description="Protein FecR C-terminal" evidence="3">
    <location>
        <begin position="258"/>
        <end position="322"/>
    </location>
</feature>
<comment type="caution">
    <text evidence="4">The sequence shown here is derived from an EMBL/GenBank/DDBJ whole genome shotgun (WGS) entry which is preliminary data.</text>
</comment>
<organism evidence="4 5">
    <name type="scientific">Arundinibacter roseus</name>
    <dbReference type="NCBI Taxonomy" id="2070510"/>
    <lineage>
        <taxon>Bacteria</taxon>
        <taxon>Pseudomonadati</taxon>
        <taxon>Bacteroidota</taxon>
        <taxon>Cytophagia</taxon>
        <taxon>Cytophagales</taxon>
        <taxon>Spirosomataceae</taxon>
        <taxon>Arundinibacter</taxon>
    </lineage>
</organism>
<evidence type="ECO:0000313" key="4">
    <source>
        <dbReference type="EMBL" id="TDB68282.1"/>
    </source>
</evidence>
<dbReference type="OrthoDB" id="1452822at2"/>
<dbReference type="Gene3D" id="3.55.50.30">
    <property type="match status" value="1"/>
</dbReference>
<dbReference type="Gene3D" id="2.60.120.1440">
    <property type="match status" value="1"/>
</dbReference>
<reference evidence="4 5" key="1">
    <citation type="submission" date="2019-02" db="EMBL/GenBank/DDBJ databases">
        <title>Arundinibacter roseus gen. nov., sp. nov., a new member of the family Cytophagaceae.</title>
        <authorList>
            <person name="Szuroczki S."/>
            <person name="Khayer B."/>
            <person name="Sproer C."/>
            <person name="Toumi M."/>
            <person name="Szabo A."/>
            <person name="Felfoldi T."/>
            <person name="Schumann P."/>
            <person name="Toth E."/>
        </authorList>
    </citation>
    <scope>NUCLEOTIDE SEQUENCE [LARGE SCALE GENOMIC DNA]</scope>
    <source>
        <strain evidence="4 5">DMA-k-7a</strain>
    </source>
</reference>
<feature type="transmembrane region" description="Helical" evidence="1">
    <location>
        <begin position="95"/>
        <end position="114"/>
    </location>
</feature>
<dbReference type="InterPro" id="IPR032508">
    <property type="entry name" value="FecR_C"/>
</dbReference>
<dbReference type="InterPro" id="IPR012373">
    <property type="entry name" value="Ferrdict_sens_TM"/>
</dbReference>
<dbReference type="GO" id="GO:0016989">
    <property type="term" value="F:sigma factor antagonist activity"/>
    <property type="evidence" value="ECO:0007669"/>
    <property type="project" value="TreeGrafter"/>
</dbReference>
<evidence type="ECO:0000259" key="2">
    <source>
        <dbReference type="Pfam" id="PF04773"/>
    </source>
</evidence>